<protein>
    <recommendedName>
        <fullName evidence="4">DUF3054 domain-containing protein</fullName>
    </recommendedName>
</protein>
<keyword evidence="1" id="KW-0812">Transmembrane</keyword>
<accession>A0AB38XM07</accession>
<evidence type="ECO:0000256" key="1">
    <source>
        <dbReference type="SAM" id="Phobius"/>
    </source>
</evidence>
<dbReference type="EMBL" id="CP116394">
    <property type="protein sequence ID" value="WCE45295.1"/>
    <property type="molecule type" value="Genomic_DNA"/>
</dbReference>
<dbReference type="RefSeq" id="WP_004804893.1">
    <property type="nucleotide sequence ID" value="NZ_CP116394.1"/>
</dbReference>
<reference evidence="2" key="1">
    <citation type="submission" date="2023-01" db="EMBL/GenBank/DDBJ databases">
        <title>Comparative Genomic Analysis of the Clinically-Derived Winkia Strain NY0527 Provides Evidence into the Taxonomic Reassignment of Winkia neuii and Characterizes Their Virulence Traits.</title>
        <authorList>
            <person name="Cai X."/>
            <person name="Peng Y."/>
            <person name="Li M."/>
            <person name="Qiu Y."/>
            <person name="Wang Y."/>
            <person name="Xu L."/>
            <person name="Hou Q."/>
        </authorList>
    </citation>
    <scope>NUCLEOTIDE SEQUENCE</scope>
    <source>
        <strain evidence="2">NY0527</strain>
    </source>
</reference>
<dbReference type="KEGG" id="wne:PIG85_06390"/>
<feature type="transmembrane region" description="Helical" evidence="1">
    <location>
        <begin position="49"/>
        <end position="67"/>
    </location>
</feature>
<evidence type="ECO:0008006" key="4">
    <source>
        <dbReference type="Google" id="ProtNLM"/>
    </source>
</evidence>
<keyword evidence="1" id="KW-0472">Membrane</keyword>
<evidence type="ECO:0000313" key="3">
    <source>
        <dbReference type="Proteomes" id="UP001211044"/>
    </source>
</evidence>
<feature type="transmembrane region" description="Helical" evidence="1">
    <location>
        <begin position="23"/>
        <end position="43"/>
    </location>
</feature>
<keyword evidence="1" id="KW-1133">Transmembrane helix</keyword>
<organism evidence="2 3">
    <name type="scientific">Winkia neuii subsp. anitrata</name>
    <dbReference type="NCBI Taxonomy" id="29318"/>
    <lineage>
        <taxon>Bacteria</taxon>
        <taxon>Bacillati</taxon>
        <taxon>Actinomycetota</taxon>
        <taxon>Actinomycetes</taxon>
        <taxon>Actinomycetales</taxon>
        <taxon>Actinomycetaceae</taxon>
        <taxon>Winkia</taxon>
    </lineage>
</organism>
<feature type="transmembrane region" description="Helical" evidence="1">
    <location>
        <begin position="79"/>
        <end position="98"/>
    </location>
</feature>
<evidence type="ECO:0000313" key="2">
    <source>
        <dbReference type="EMBL" id="WCE45295.1"/>
    </source>
</evidence>
<dbReference type="AlphaFoldDB" id="A0AB38XM07"/>
<dbReference type="Proteomes" id="UP001211044">
    <property type="component" value="Chromosome"/>
</dbReference>
<gene>
    <name evidence="2" type="ORF">PIG85_06390</name>
</gene>
<name>A0AB38XM07_9ACTO</name>
<proteinExistence type="predicted"/>
<feature type="transmembrane region" description="Helical" evidence="1">
    <location>
        <begin position="104"/>
        <end position="126"/>
    </location>
</feature>
<sequence length="136" mass="14780">MDSKTSSKRAGIRRRNRSFARRILTADMLVSFGLGSVALFNVADSHLGMRIVGLIALAVGLAILGVLAARRGLQGPLSLYILVLLIWFVALSLILSALTKLTMAVSILWCMWAVSVLVTFGIARGIRKIRFPSLAR</sequence>